<evidence type="ECO:0000256" key="2">
    <source>
        <dbReference type="ARBA" id="ARBA00022741"/>
    </source>
</evidence>
<evidence type="ECO:0000256" key="4">
    <source>
        <dbReference type="ARBA" id="ARBA00022806"/>
    </source>
</evidence>
<evidence type="ECO:0000256" key="1">
    <source>
        <dbReference type="ARBA" id="ARBA00012552"/>
    </source>
</evidence>
<dbReference type="CDD" id="cd18787">
    <property type="entry name" value="SF2_C_DEAD"/>
    <property type="match status" value="1"/>
</dbReference>
<keyword evidence="11" id="KW-1185">Reference proteome</keyword>
<feature type="short sequence motif" description="Q motif" evidence="6">
    <location>
        <begin position="83"/>
        <end position="111"/>
    </location>
</feature>
<evidence type="ECO:0000259" key="7">
    <source>
        <dbReference type="PROSITE" id="PS51192"/>
    </source>
</evidence>
<dbReference type="EC" id="3.6.4.13" evidence="1"/>
<keyword evidence="2" id="KW-0547">Nucleotide-binding</keyword>
<dbReference type="Proteomes" id="UP000653454">
    <property type="component" value="Unassembled WGS sequence"/>
</dbReference>
<dbReference type="SMART" id="SM00490">
    <property type="entry name" value="HELICc"/>
    <property type="match status" value="1"/>
</dbReference>
<feature type="domain" description="Helicase ATP-binding" evidence="7">
    <location>
        <begin position="114"/>
        <end position="303"/>
    </location>
</feature>
<name>A0A8S4FQ00_PLUXY</name>
<evidence type="ECO:0000256" key="6">
    <source>
        <dbReference type="PROSITE-ProRule" id="PRU00552"/>
    </source>
</evidence>
<dbReference type="SUPFAM" id="SSF52540">
    <property type="entry name" value="P-loop containing nucleoside triphosphate hydrolases"/>
    <property type="match status" value="2"/>
</dbReference>
<dbReference type="InterPro" id="IPR011545">
    <property type="entry name" value="DEAD/DEAH_box_helicase_dom"/>
</dbReference>
<keyword evidence="4" id="KW-0347">Helicase</keyword>
<evidence type="ECO:0000313" key="10">
    <source>
        <dbReference type="EMBL" id="CAG9129163.1"/>
    </source>
</evidence>
<dbReference type="GO" id="GO:0003676">
    <property type="term" value="F:nucleic acid binding"/>
    <property type="evidence" value="ECO:0007669"/>
    <property type="project" value="InterPro"/>
</dbReference>
<dbReference type="PROSITE" id="PS51194">
    <property type="entry name" value="HELICASE_CTER"/>
    <property type="match status" value="1"/>
</dbReference>
<dbReference type="PROSITE" id="PS51195">
    <property type="entry name" value="Q_MOTIF"/>
    <property type="match status" value="1"/>
</dbReference>
<comment type="caution">
    <text evidence="10">The sequence shown here is derived from an EMBL/GenBank/DDBJ whole genome shotgun (WGS) entry which is preliminary data.</text>
</comment>
<organism evidence="10 11">
    <name type="scientific">Plutella xylostella</name>
    <name type="common">Diamondback moth</name>
    <name type="synonym">Plutella maculipennis</name>
    <dbReference type="NCBI Taxonomy" id="51655"/>
    <lineage>
        <taxon>Eukaryota</taxon>
        <taxon>Metazoa</taxon>
        <taxon>Ecdysozoa</taxon>
        <taxon>Arthropoda</taxon>
        <taxon>Hexapoda</taxon>
        <taxon>Insecta</taxon>
        <taxon>Pterygota</taxon>
        <taxon>Neoptera</taxon>
        <taxon>Endopterygota</taxon>
        <taxon>Lepidoptera</taxon>
        <taxon>Glossata</taxon>
        <taxon>Ditrysia</taxon>
        <taxon>Yponomeutoidea</taxon>
        <taxon>Plutellidae</taxon>
        <taxon>Plutella</taxon>
    </lineage>
</organism>
<evidence type="ECO:0000259" key="8">
    <source>
        <dbReference type="PROSITE" id="PS51194"/>
    </source>
</evidence>
<dbReference type="Gene3D" id="3.40.50.300">
    <property type="entry name" value="P-loop containing nucleotide triphosphate hydrolases"/>
    <property type="match status" value="2"/>
</dbReference>
<dbReference type="InterPro" id="IPR001650">
    <property type="entry name" value="Helicase_C-like"/>
</dbReference>
<keyword evidence="5" id="KW-0067">ATP-binding</keyword>
<evidence type="ECO:0000256" key="5">
    <source>
        <dbReference type="ARBA" id="ARBA00022840"/>
    </source>
</evidence>
<feature type="domain" description="Helicase C-terminal" evidence="8">
    <location>
        <begin position="361"/>
        <end position="513"/>
    </location>
</feature>
<dbReference type="GO" id="GO:0003724">
    <property type="term" value="F:RNA helicase activity"/>
    <property type="evidence" value="ECO:0007669"/>
    <property type="project" value="UniProtKB-EC"/>
</dbReference>
<keyword evidence="3" id="KW-0378">Hydrolase</keyword>
<dbReference type="GO" id="GO:0005524">
    <property type="term" value="F:ATP binding"/>
    <property type="evidence" value="ECO:0007669"/>
    <property type="project" value="UniProtKB-KW"/>
</dbReference>
<proteinExistence type="predicted"/>
<evidence type="ECO:0000259" key="9">
    <source>
        <dbReference type="PROSITE" id="PS51195"/>
    </source>
</evidence>
<dbReference type="InterPro" id="IPR027417">
    <property type="entry name" value="P-loop_NTPase"/>
</dbReference>
<dbReference type="Pfam" id="PF00271">
    <property type="entry name" value="Helicase_C"/>
    <property type="match status" value="1"/>
</dbReference>
<reference evidence="10" key="1">
    <citation type="submission" date="2020-11" db="EMBL/GenBank/DDBJ databases">
        <authorList>
            <person name="Whiteford S."/>
        </authorList>
    </citation>
    <scope>NUCLEOTIDE SEQUENCE</scope>
</reference>
<dbReference type="AlphaFoldDB" id="A0A8S4FQ00"/>
<evidence type="ECO:0000256" key="3">
    <source>
        <dbReference type="ARBA" id="ARBA00022801"/>
    </source>
</evidence>
<feature type="domain" description="DEAD-box RNA helicase Q" evidence="9">
    <location>
        <begin position="83"/>
        <end position="111"/>
    </location>
</feature>
<sequence length="544" mass="60860">MSKLRQVFRTSYCRYYSAQQANKKLPIISCKRPEFNHYEGQTYAKFDGIKLASKGWLHPKSKNDYFIVHGNANKPEPEPSYRKSFEEIGVKPELIEVMANLGYTLPTSIQSKAIPAILEGYNTMVTAETGCGKTLAYLLPIIQHIMNWKPSLKKQEFNSPLAVIITPSRELATQIGEVAQSIAQVFDINVSTLIGGKTKKKMLDPPIEYTDILVTTLGAYSKLVTTGIYKIDNVHHVVLDEADTLLDDSFLDKLAHLLRKFSIHHKVTIRSPPSGCQLTMVSATMPVELPEAINSFVDPQSLRTISTTNIHRLMPHVPQKEKDSLKPQPILDKKFVLTTCNILSTDSYVSAKRRKTLELLKLVQADVNQKRPVMIFSNKTATCDFVCMFLNENGIECININGQMAVPLKIGKFDAYKNGKVNVISCTDIASRGLDTIRTHHIINFDFPLYTADYIHRCGRTGRLGSPPGCHVTNLIAWPREVELVMKIEASVRKNGDLIAWPREVELVMKIEASVRKNGELPSVNANIKRIIQSRIAAMGAVAA</sequence>
<dbReference type="GO" id="GO:0016787">
    <property type="term" value="F:hydrolase activity"/>
    <property type="evidence" value="ECO:0007669"/>
    <property type="project" value="UniProtKB-KW"/>
</dbReference>
<dbReference type="InterPro" id="IPR014001">
    <property type="entry name" value="Helicase_ATP-bd"/>
</dbReference>
<evidence type="ECO:0000313" key="11">
    <source>
        <dbReference type="Proteomes" id="UP000653454"/>
    </source>
</evidence>
<gene>
    <name evidence="10" type="ORF">PLXY2_LOCUS9435</name>
</gene>
<dbReference type="InterPro" id="IPR014014">
    <property type="entry name" value="RNA_helicase_DEAD_Q_motif"/>
</dbReference>
<dbReference type="Pfam" id="PF00270">
    <property type="entry name" value="DEAD"/>
    <property type="match status" value="1"/>
</dbReference>
<dbReference type="EMBL" id="CAJHNJ030000037">
    <property type="protein sequence ID" value="CAG9129163.1"/>
    <property type="molecule type" value="Genomic_DNA"/>
</dbReference>
<dbReference type="PANTHER" id="PTHR47960">
    <property type="entry name" value="DEAD-BOX ATP-DEPENDENT RNA HELICASE 50"/>
    <property type="match status" value="1"/>
</dbReference>
<protein>
    <recommendedName>
        <fullName evidence="1">RNA helicase</fullName>
        <ecNumber evidence="1">3.6.4.13</ecNumber>
    </recommendedName>
</protein>
<dbReference type="PROSITE" id="PS51192">
    <property type="entry name" value="HELICASE_ATP_BIND_1"/>
    <property type="match status" value="1"/>
</dbReference>
<accession>A0A8S4FQ00</accession>
<dbReference type="SMART" id="SM00487">
    <property type="entry name" value="DEXDc"/>
    <property type="match status" value="1"/>
</dbReference>